<dbReference type="EMBL" id="MPON01000002">
    <property type="protein sequence ID" value="OKA39084.1"/>
    <property type="molecule type" value="Genomic_DNA"/>
</dbReference>
<evidence type="ECO:0000313" key="8">
    <source>
        <dbReference type="Proteomes" id="UP000186535"/>
    </source>
</evidence>
<reference evidence="7 8" key="1">
    <citation type="submission" date="2016-11" db="EMBL/GenBank/DDBJ databases">
        <title>Identification of Bacillus cereus isolated from egg-white.</title>
        <authorList>
            <person name="Soni A."/>
            <person name="Oey I."/>
            <person name="Silcock P."/>
            <person name="Bremer P."/>
        </authorList>
    </citation>
    <scope>NUCLEOTIDE SEQUENCE [LARGE SCALE GENOMIC DNA]</scope>
    <source>
        <strain evidence="7 8">NZAS03</strain>
    </source>
</reference>
<evidence type="ECO:0000259" key="6">
    <source>
        <dbReference type="Pfam" id="PF07504"/>
    </source>
</evidence>
<keyword evidence="4" id="KW-0862">Zinc</keyword>
<evidence type="ECO:0000256" key="2">
    <source>
        <dbReference type="ARBA" id="ARBA00022723"/>
    </source>
</evidence>
<protein>
    <submittedName>
        <fullName evidence="7">Bacillolysin</fullName>
    </submittedName>
</protein>
<accession>A0A1C4FJ64</accession>
<proteinExistence type="predicted"/>
<name>A0A1C4FJ64_BACCE</name>
<dbReference type="RefSeq" id="WP_073517211.1">
    <property type="nucleotide sequence ID" value="NZ_MPOM01000012.1"/>
</dbReference>
<keyword evidence="2" id="KW-0479">Metal-binding</keyword>
<keyword evidence="5" id="KW-0482">Metalloprotease</keyword>
<dbReference type="Proteomes" id="UP000186535">
    <property type="component" value="Unassembled WGS sequence"/>
</dbReference>
<keyword evidence="3" id="KW-0378">Hydrolase</keyword>
<sequence length="107" mass="12280">MNVDSQPTNKETKENQTEVRLAQTYKNYKIYSQDFIVKVDKNGVITTVSGKIVLNSDQQPNLTITNFLSKNEVKSTLRTTLQIPNDSTETEFSSETLIYKKKEVYHS</sequence>
<evidence type="ECO:0000313" key="7">
    <source>
        <dbReference type="EMBL" id="OKA39084.1"/>
    </source>
</evidence>
<dbReference type="Pfam" id="PF07504">
    <property type="entry name" value="FTP"/>
    <property type="match status" value="1"/>
</dbReference>
<dbReference type="Gene3D" id="3.10.450.490">
    <property type="match status" value="1"/>
</dbReference>
<evidence type="ECO:0000256" key="3">
    <source>
        <dbReference type="ARBA" id="ARBA00022801"/>
    </source>
</evidence>
<feature type="domain" description="FTP" evidence="6">
    <location>
        <begin position="16"/>
        <end position="51"/>
    </location>
</feature>
<evidence type="ECO:0000256" key="5">
    <source>
        <dbReference type="ARBA" id="ARBA00023049"/>
    </source>
</evidence>
<dbReference type="GO" id="GO:0046872">
    <property type="term" value="F:metal ion binding"/>
    <property type="evidence" value="ECO:0007669"/>
    <property type="project" value="UniProtKB-KW"/>
</dbReference>
<dbReference type="GO" id="GO:0006508">
    <property type="term" value="P:proteolysis"/>
    <property type="evidence" value="ECO:0007669"/>
    <property type="project" value="UniProtKB-KW"/>
</dbReference>
<keyword evidence="1" id="KW-0645">Protease</keyword>
<evidence type="ECO:0000256" key="1">
    <source>
        <dbReference type="ARBA" id="ARBA00022670"/>
    </source>
</evidence>
<dbReference type="InterPro" id="IPR011096">
    <property type="entry name" value="FTP_domain"/>
</dbReference>
<comment type="caution">
    <text evidence="7">The sequence shown here is derived from an EMBL/GenBank/DDBJ whole genome shotgun (WGS) entry which is preliminary data.</text>
</comment>
<organism evidence="7 8">
    <name type="scientific">Bacillus cereus</name>
    <dbReference type="NCBI Taxonomy" id="1396"/>
    <lineage>
        <taxon>Bacteria</taxon>
        <taxon>Bacillati</taxon>
        <taxon>Bacillota</taxon>
        <taxon>Bacilli</taxon>
        <taxon>Bacillales</taxon>
        <taxon>Bacillaceae</taxon>
        <taxon>Bacillus</taxon>
        <taxon>Bacillus cereus group</taxon>
    </lineage>
</organism>
<evidence type="ECO:0000256" key="4">
    <source>
        <dbReference type="ARBA" id="ARBA00022833"/>
    </source>
</evidence>
<dbReference type="AlphaFoldDB" id="A0A1C4FJ64"/>
<gene>
    <name evidence="7" type="ORF">BJR07_14415</name>
</gene>
<dbReference type="GO" id="GO:0008237">
    <property type="term" value="F:metallopeptidase activity"/>
    <property type="evidence" value="ECO:0007669"/>
    <property type="project" value="UniProtKB-KW"/>
</dbReference>